<feature type="compositionally biased region" description="Low complexity" evidence="1">
    <location>
        <begin position="45"/>
        <end position="60"/>
    </location>
</feature>
<evidence type="ECO:0000256" key="1">
    <source>
        <dbReference type="SAM" id="MobiDB-lite"/>
    </source>
</evidence>
<proteinExistence type="predicted"/>
<feature type="compositionally biased region" description="Low complexity" evidence="1">
    <location>
        <begin position="16"/>
        <end position="30"/>
    </location>
</feature>
<protein>
    <submittedName>
        <fullName evidence="2">Uncharacterized protein</fullName>
    </submittedName>
</protein>
<keyword evidence="3" id="KW-1185">Reference proteome</keyword>
<sequence>MCRETRQAWERGARTGSGAAQRQASSARAEGSGDGLAQAREAREQAVQAGEAREQAVQAGRAKSVPFSYEVDIDYDSSGVPKDLRIK</sequence>
<organism evidence="2 3">
    <name type="scientific">Oryza meyeriana var. granulata</name>
    <dbReference type="NCBI Taxonomy" id="110450"/>
    <lineage>
        <taxon>Eukaryota</taxon>
        <taxon>Viridiplantae</taxon>
        <taxon>Streptophyta</taxon>
        <taxon>Embryophyta</taxon>
        <taxon>Tracheophyta</taxon>
        <taxon>Spermatophyta</taxon>
        <taxon>Magnoliopsida</taxon>
        <taxon>Liliopsida</taxon>
        <taxon>Poales</taxon>
        <taxon>Poaceae</taxon>
        <taxon>BOP clade</taxon>
        <taxon>Oryzoideae</taxon>
        <taxon>Oryzeae</taxon>
        <taxon>Oryzinae</taxon>
        <taxon>Oryza</taxon>
        <taxon>Oryza meyeriana</taxon>
    </lineage>
</organism>
<feature type="region of interest" description="Disordered" evidence="1">
    <location>
        <begin position="1"/>
        <end position="63"/>
    </location>
</feature>
<evidence type="ECO:0000313" key="2">
    <source>
        <dbReference type="EMBL" id="KAF0888964.1"/>
    </source>
</evidence>
<feature type="compositionally biased region" description="Basic and acidic residues" evidence="1">
    <location>
        <begin position="1"/>
        <end position="13"/>
    </location>
</feature>
<accession>A0A6G1BMH3</accession>
<dbReference type="EMBL" id="SPHZ02000012">
    <property type="protein sequence ID" value="KAF0888964.1"/>
    <property type="molecule type" value="Genomic_DNA"/>
</dbReference>
<dbReference type="AlphaFoldDB" id="A0A6G1BMH3"/>
<reference evidence="2 3" key="1">
    <citation type="submission" date="2019-11" db="EMBL/GenBank/DDBJ databases">
        <title>Whole genome sequence of Oryza granulata.</title>
        <authorList>
            <person name="Li W."/>
        </authorList>
    </citation>
    <scope>NUCLEOTIDE SEQUENCE [LARGE SCALE GENOMIC DNA]</scope>
    <source>
        <strain evidence="3">cv. Menghai</strain>
        <tissue evidence="2">Leaf</tissue>
    </source>
</reference>
<comment type="caution">
    <text evidence="2">The sequence shown here is derived from an EMBL/GenBank/DDBJ whole genome shotgun (WGS) entry which is preliminary data.</text>
</comment>
<name>A0A6G1BMH3_9ORYZ</name>
<evidence type="ECO:0000313" key="3">
    <source>
        <dbReference type="Proteomes" id="UP000479710"/>
    </source>
</evidence>
<gene>
    <name evidence="2" type="ORF">E2562_020182</name>
</gene>
<dbReference type="Proteomes" id="UP000479710">
    <property type="component" value="Unassembled WGS sequence"/>
</dbReference>